<dbReference type="GO" id="GO:0022857">
    <property type="term" value="F:transmembrane transporter activity"/>
    <property type="evidence" value="ECO:0007669"/>
    <property type="project" value="InterPro"/>
</dbReference>
<gene>
    <name evidence="9" type="ORF">JKP88DRAFT_281000</name>
</gene>
<dbReference type="InterPro" id="IPR009262">
    <property type="entry name" value="SLC35_F1/F2/F6"/>
</dbReference>
<comment type="subcellular location">
    <subcellularLocation>
        <location evidence="1">Membrane</location>
        <topology evidence="1">Multi-pass membrane protein</topology>
    </subcellularLocation>
</comment>
<evidence type="ECO:0000313" key="9">
    <source>
        <dbReference type="EMBL" id="KAG5178733.1"/>
    </source>
</evidence>
<keyword evidence="4 8" id="KW-0812">Transmembrane</keyword>
<dbReference type="Proteomes" id="UP000664859">
    <property type="component" value="Unassembled WGS sequence"/>
</dbReference>
<feature type="transmembrane region" description="Helical" evidence="8">
    <location>
        <begin position="170"/>
        <end position="188"/>
    </location>
</feature>
<keyword evidence="10" id="KW-1185">Reference proteome</keyword>
<organism evidence="9 10">
    <name type="scientific">Tribonema minus</name>
    <dbReference type="NCBI Taxonomy" id="303371"/>
    <lineage>
        <taxon>Eukaryota</taxon>
        <taxon>Sar</taxon>
        <taxon>Stramenopiles</taxon>
        <taxon>Ochrophyta</taxon>
        <taxon>PX clade</taxon>
        <taxon>Xanthophyceae</taxon>
        <taxon>Tribonematales</taxon>
        <taxon>Tribonemataceae</taxon>
        <taxon>Tribonema</taxon>
    </lineage>
</organism>
<evidence type="ECO:0000256" key="8">
    <source>
        <dbReference type="SAM" id="Phobius"/>
    </source>
</evidence>
<feature type="compositionally biased region" description="Basic and acidic residues" evidence="7">
    <location>
        <begin position="1"/>
        <end position="13"/>
    </location>
</feature>
<reference evidence="9" key="1">
    <citation type="submission" date="2021-02" db="EMBL/GenBank/DDBJ databases">
        <title>First Annotated Genome of the Yellow-green Alga Tribonema minus.</title>
        <authorList>
            <person name="Mahan K.M."/>
        </authorList>
    </citation>
    <scope>NUCLEOTIDE SEQUENCE</scope>
    <source>
        <strain evidence="9">UTEX B ZZ1240</strain>
    </source>
</reference>
<dbReference type="GO" id="GO:0016020">
    <property type="term" value="C:membrane"/>
    <property type="evidence" value="ECO:0007669"/>
    <property type="project" value="UniProtKB-SubCell"/>
</dbReference>
<feature type="transmembrane region" description="Helical" evidence="8">
    <location>
        <begin position="29"/>
        <end position="54"/>
    </location>
</feature>
<evidence type="ECO:0000256" key="4">
    <source>
        <dbReference type="ARBA" id="ARBA00022692"/>
    </source>
</evidence>
<protein>
    <recommendedName>
        <fullName evidence="11">Solute carrier family 35 member F1</fullName>
    </recommendedName>
</protein>
<feature type="transmembrane region" description="Helical" evidence="8">
    <location>
        <begin position="60"/>
        <end position="79"/>
    </location>
</feature>
<evidence type="ECO:0000256" key="7">
    <source>
        <dbReference type="SAM" id="MobiDB-lite"/>
    </source>
</evidence>
<dbReference type="EMBL" id="JAFCMP010000513">
    <property type="protein sequence ID" value="KAG5178733.1"/>
    <property type="molecule type" value="Genomic_DNA"/>
</dbReference>
<feature type="transmembrane region" description="Helical" evidence="8">
    <location>
        <begin position="261"/>
        <end position="281"/>
    </location>
</feature>
<feature type="transmembrane region" description="Helical" evidence="8">
    <location>
        <begin position="231"/>
        <end position="255"/>
    </location>
</feature>
<evidence type="ECO:0000256" key="6">
    <source>
        <dbReference type="ARBA" id="ARBA00023136"/>
    </source>
</evidence>
<keyword evidence="6 8" id="KW-0472">Membrane</keyword>
<feature type="region of interest" description="Disordered" evidence="7">
    <location>
        <begin position="314"/>
        <end position="355"/>
    </location>
</feature>
<keyword evidence="5 8" id="KW-1133">Transmembrane helix</keyword>
<comment type="caution">
    <text evidence="9">The sequence shown here is derived from an EMBL/GenBank/DDBJ whole genome shotgun (WGS) entry which is preliminary data.</text>
</comment>
<feature type="compositionally biased region" description="Polar residues" evidence="7">
    <location>
        <begin position="319"/>
        <end position="332"/>
    </location>
</feature>
<evidence type="ECO:0000313" key="10">
    <source>
        <dbReference type="Proteomes" id="UP000664859"/>
    </source>
</evidence>
<dbReference type="PANTHER" id="PTHR14233:SF4">
    <property type="entry name" value="SOLUTE CARRIER FAMILY 35 MEMBER F2"/>
    <property type="match status" value="1"/>
</dbReference>
<proteinExistence type="inferred from homology"/>
<dbReference type="InterPro" id="IPR052221">
    <property type="entry name" value="SLC35F_Transporter"/>
</dbReference>
<dbReference type="InterPro" id="IPR037185">
    <property type="entry name" value="EmrE-like"/>
</dbReference>
<dbReference type="Pfam" id="PF06027">
    <property type="entry name" value="SLC35F"/>
    <property type="match status" value="1"/>
</dbReference>
<accession>A0A836CB98</accession>
<comment type="similarity">
    <text evidence="2">Belongs to the SLC35F solute transporter family.</text>
</comment>
<evidence type="ECO:0000256" key="2">
    <source>
        <dbReference type="ARBA" id="ARBA00007863"/>
    </source>
</evidence>
<evidence type="ECO:0000256" key="1">
    <source>
        <dbReference type="ARBA" id="ARBA00004141"/>
    </source>
</evidence>
<keyword evidence="3" id="KW-0813">Transport</keyword>
<feature type="transmembrane region" description="Helical" evidence="8">
    <location>
        <begin position="100"/>
        <end position="126"/>
    </location>
</feature>
<dbReference type="PANTHER" id="PTHR14233">
    <property type="entry name" value="DUF914-RELATED"/>
    <property type="match status" value="1"/>
</dbReference>
<evidence type="ECO:0000256" key="3">
    <source>
        <dbReference type="ARBA" id="ARBA00022448"/>
    </source>
</evidence>
<dbReference type="SUPFAM" id="SSF103481">
    <property type="entry name" value="Multidrug resistance efflux transporter EmrE"/>
    <property type="match status" value="1"/>
</dbReference>
<evidence type="ECO:0008006" key="11">
    <source>
        <dbReference type="Google" id="ProtNLM"/>
    </source>
</evidence>
<name>A0A836CB98_9STRA</name>
<feature type="transmembrane region" description="Helical" evidence="8">
    <location>
        <begin position="138"/>
        <end position="158"/>
    </location>
</feature>
<sequence>MDWHASHRTDAQRVRAPGNVRQPGKTGAVISNLALGQVISFFISGASIAAASLSDRGMNFPVFMSFIVYLCLCGYLVRVRRPLRLPVWRYAVYALMDVEANFLVVLSITSVMLLDCFSIPVAMLMSRLFLDARYTSKHLLGVLLCLVGLALTVINDLEDKTAMKGHSFKGDLLCLGGAFLYGCLNVMQESIVKKHDRSELLGMTGAFGVLFAGVQFLILERGPMQDMHYSHAGAAFVLLYVGSIFCMYTWTSIFLQAGDAALFNLGLLTSDLYGMVFAYFVEKQSFDLLYIVAFFIIISGLFVYHGAPSATAPGVAKEGSTSPRPNSVTDDSNGGPGFSSLEQEDMTSEALMSPDACGDAFSTADDDIVEFNRGRQRMALV</sequence>
<feature type="region of interest" description="Disordered" evidence="7">
    <location>
        <begin position="1"/>
        <end position="23"/>
    </location>
</feature>
<dbReference type="AlphaFoldDB" id="A0A836CB98"/>
<dbReference type="OrthoDB" id="429955at2759"/>
<feature type="transmembrane region" description="Helical" evidence="8">
    <location>
        <begin position="200"/>
        <end position="219"/>
    </location>
</feature>
<evidence type="ECO:0000256" key="5">
    <source>
        <dbReference type="ARBA" id="ARBA00022989"/>
    </source>
</evidence>
<feature type="transmembrane region" description="Helical" evidence="8">
    <location>
        <begin position="288"/>
        <end position="307"/>
    </location>
</feature>